<comment type="caution">
    <text evidence="1">The sequence shown here is derived from an EMBL/GenBank/DDBJ whole genome shotgun (WGS) entry which is preliminary data.</text>
</comment>
<evidence type="ECO:0000313" key="2">
    <source>
        <dbReference type="Proteomes" id="UP000093000"/>
    </source>
</evidence>
<proteinExistence type="predicted"/>
<dbReference type="Proteomes" id="UP000093000">
    <property type="component" value="Unassembled WGS sequence"/>
</dbReference>
<organism evidence="1 2">
    <name type="scientific">Choanephora cucurbitarum</name>
    <dbReference type="NCBI Taxonomy" id="101091"/>
    <lineage>
        <taxon>Eukaryota</taxon>
        <taxon>Fungi</taxon>
        <taxon>Fungi incertae sedis</taxon>
        <taxon>Mucoromycota</taxon>
        <taxon>Mucoromycotina</taxon>
        <taxon>Mucoromycetes</taxon>
        <taxon>Mucorales</taxon>
        <taxon>Mucorineae</taxon>
        <taxon>Choanephoraceae</taxon>
        <taxon>Choanephoroideae</taxon>
        <taxon>Choanephora</taxon>
    </lineage>
</organism>
<dbReference type="InParanoid" id="A0A1C7N949"/>
<keyword evidence="2" id="KW-1185">Reference proteome</keyword>
<reference evidence="1 2" key="1">
    <citation type="submission" date="2016-03" db="EMBL/GenBank/DDBJ databases">
        <title>Choanephora cucurbitarum.</title>
        <authorList>
            <person name="Min B."/>
            <person name="Park H."/>
            <person name="Park J.-H."/>
            <person name="Shin H.-D."/>
            <person name="Choi I.-G."/>
        </authorList>
    </citation>
    <scope>NUCLEOTIDE SEQUENCE [LARGE SCALE GENOMIC DNA]</scope>
    <source>
        <strain evidence="1 2">KUS-F28377</strain>
    </source>
</reference>
<name>A0A1C7N949_9FUNG</name>
<protein>
    <submittedName>
        <fullName evidence="1">Uncharacterized protein</fullName>
    </submittedName>
</protein>
<sequence>MANLLHRCLVKLEDLLKRQSSHTIIADDFSSDFDDDQNSLTDAFSRWLEDPDSSAILQLFLLVSNF</sequence>
<accession>A0A1C7N949</accession>
<dbReference type="EMBL" id="LUGH01000373">
    <property type="protein sequence ID" value="OBZ85652.1"/>
    <property type="molecule type" value="Genomic_DNA"/>
</dbReference>
<dbReference type="AlphaFoldDB" id="A0A1C7N949"/>
<evidence type="ECO:0000313" key="1">
    <source>
        <dbReference type="EMBL" id="OBZ85652.1"/>
    </source>
</evidence>
<gene>
    <name evidence="1" type="ORF">A0J61_06288</name>
</gene>